<comment type="caution">
    <text evidence="1">The sequence shown here is derived from an EMBL/GenBank/DDBJ whole genome shotgun (WGS) entry which is preliminary data.</text>
</comment>
<dbReference type="EMBL" id="BMFK01000001">
    <property type="protein sequence ID" value="GGE70714.1"/>
    <property type="molecule type" value="Genomic_DNA"/>
</dbReference>
<dbReference type="Proteomes" id="UP000605259">
    <property type="component" value="Unassembled WGS sequence"/>
</dbReference>
<keyword evidence="2" id="KW-1185">Reference proteome</keyword>
<evidence type="ECO:0000313" key="2">
    <source>
        <dbReference type="Proteomes" id="UP000605259"/>
    </source>
</evidence>
<proteinExistence type="predicted"/>
<reference evidence="1" key="1">
    <citation type="journal article" date="2014" name="Int. J. Syst. Evol. Microbiol.">
        <title>Complete genome sequence of Corynebacterium casei LMG S-19264T (=DSM 44701T), isolated from a smear-ripened cheese.</title>
        <authorList>
            <consortium name="US DOE Joint Genome Institute (JGI-PGF)"/>
            <person name="Walter F."/>
            <person name="Albersmeier A."/>
            <person name="Kalinowski J."/>
            <person name="Ruckert C."/>
        </authorList>
    </citation>
    <scope>NUCLEOTIDE SEQUENCE</scope>
    <source>
        <strain evidence="1">CGMCC 1.12698</strain>
    </source>
</reference>
<protein>
    <submittedName>
        <fullName evidence="1">Uncharacterized protein</fullName>
    </submittedName>
</protein>
<accession>A0A917ASZ8</accession>
<dbReference type="RefSeq" id="WP_188388283.1">
    <property type="nucleotide sequence ID" value="NZ_BMFK01000001.1"/>
</dbReference>
<reference evidence="1" key="2">
    <citation type="submission" date="2020-09" db="EMBL/GenBank/DDBJ databases">
        <authorList>
            <person name="Sun Q."/>
            <person name="Zhou Y."/>
        </authorList>
    </citation>
    <scope>NUCLEOTIDE SEQUENCE</scope>
    <source>
        <strain evidence="1">CGMCC 1.12698</strain>
    </source>
</reference>
<organism evidence="1 2">
    <name type="scientific">Priestia taiwanensis</name>
    <dbReference type="NCBI Taxonomy" id="1347902"/>
    <lineage>
        <taxon>Bacteria</taxon>
        <taxon>Bacillati</taxon>
        <taxon>Bacillota</taxon>
        <taxon>Bacilli</taxon>
        <taxon>Bacillales</taxon>
        <taxon>Bacillaceae</taxon>
        <taxon>Priestia</taxon>
    </lineage>
</organism>
<sequence>MRTLEEDLVRCCELRVGLLHVSKEICQCDEEEKDFYKDLACMYAKRIKQFDAHIQKKHGIYISYNELW</sequence>
<evidence type="ECO:0000313" key="1">
    <source>
        <dbReference type="EMBL" id="GGE70714.1"/>
    </source>
</evidence>
<name>A0A917ASZ8_9BACI</name>
<dbReference type="AlphaFoldDB" id="A0A917ASZ8"/>
<gene>
    <name evidence="1" type="ORF">GCM10007140_20730</name>
</gene>